<dbReference type="PANTHER" id="PTHR23206">
    <property type="entry name" value="MASK PROTEIN"/>
    <property type="match status" value="1"/>
</dbReference>
<feature type="repeat" description="ANK" evidence="3">
    <location>
        <begin position="31"/>
        <end position="63"/>
    </location>
</feature>
<evidence type="ECO:0000256" key="2">
    <source>
        <dbReference type="ARBA" id="ARBA00023043"/>
    </source>
</evidence>
<proteinExistence type="predicted"/>
<gene>
    <name evidence="5" type="ORF">llap_19102</name>
</gene>
<dbReference type="PANTHER" id="PTHR23206:SF7">
    <property type="entry name" value="PROTEIN KINASE DOMAIN-CONTAINING PROTEIN"/>
    <property type="match status" value="1"/>
</dbReference>
<evidence type="ECO:0000256" key="4">
    <source>
        <dbReference type="SAM" id="SignalP"/>
    </source>
</evidence>
<dbReference type="GO" id="GO:0005737">
    <property type="term" value="C:cytoplasm"/>
    <property type="evidence" value="ECO:0007669"/>
    <property type="project" value="TreeGrafter"/>
</dbReference>
<feature type="signal peptide" evidence="4">
    <location>
        <begin position="1"/>
        <end position="15"/>
    </location>
</feature>
<dbReference type="EMBL" id="KZ514373">
    <property type="protein sequence ID" value="PKU30593.1"/>
    <property type="molecule type" value="Genomic_DNA"/>
</dbReference>
<reference evidence="6" key="2">
    <citation type="submission" date="2017-12" db="EMBL/GenBank/DDBJ databases">
        <title>Genome sequence of the Bar-tailed Godwit (Limosa lapponica baueri).</title>
        <authorList>
            <person name="Lima N.C.B."/>
            <person name="Parody-Merino A.M."/>
            <person name="Battley P.F."/>
            <person name="Fidler A.E."/>
            <person name="Prosdocimi F."/>
        </authorList>
    </citation>
    <scope>NUCLEOTIDE SEQUENCE [LARGE SCALE GENOMIC DNA]</scope>
</reference>
<organism evidence="5 6">
    <name type="scientific">Limosa lapponica baueri</name>
    <dbReference type="NCBI Taxonomy" id="1758121"/>
    <lineage>
        <taxon>Eukaryota</taxon>
        <taxon>Metazoa</taxon>
        <taxon>Chordata</taxon>
        <taxon>Craniata</taxon>
        <taxon>Vertebrata</taxon>
        <taxon>Euteleostomi</taxon>
        <taxon>Archelosauria</taxon>
        <taxon>Archosauria</taxon>
        <taxon>Dinosauria</taxon>
        <taxon>Saurischia</taxon>
        <taxon>Theropoda</taxon>
        <taxon>Coelurosauria</taxon>
        <taxon>Aves</taxon>
        <taxon>Neognathae</taxon>
        <taxon>Neoaves</taxon>
        <taxon>Charadriiformes</taxon>
        <taxon>Scolopacidae</taxon>
        <taxon>Limosa</taxon>
    </lineage>
</organism>
<dbReference type="Proteomes" id="UP000233556">
    <property type="component" value="Unassembled WGS sequence"/>
</dbReference>
<dbReference type="InterPro" id="IPR002110">
    <property type="entry name" value="Ankyrin_rpt"/>
</dbReference>
<keyword evidence="1" id="KW-0677">Repeat</keyword>
<protein>
    <submittedName>
        <fullName evidence="5">Uncharacterized protein</fullName>
    </submittedName>
</protein>
<accession>A0A2I0T9W0</accession>
<dbReference type="Pfam" id="PF12796">
    <property type="entry name" value="Ank_2"/>
    <property type="match status" value="1"/>
</dbReference>
<evidence type="ECO:0000313" key="6">
    <source>
        <dbReference type="Proteomes" id="UP000233556"/>
    </source>
</evidence>
<dbReference type="InterPro" id="IPR036770">
    <property type="entry name" value="Ankyrin_rpt-contain_sf"/>
</dbReference>
<name>A0A2I0T9W0_LIMLA</name>
<feature type="chain" id="PRO_5014144504" evidence="4">
    <location>
        <begin position="16"/>
        <end position="321"/>
    </location>
</feature>
<sequence>MFMVLRFFFFQFFRALKNLVPVTNFDAIKESGISPVHSAAAGAHPQCLEFLLKSGFDANFMLDQRVRKGYDDHRKSALYFAVSNGDICSTQLLLNAGALPNQDPINCLQIALRMGNYELMNLLLRHGANVNYFCRVNTTHFPSALQYALKDEVMLRMLMNYGYDVHRCFDCPRGNSSHSQYVTDGWTSTVIKDTMVSISGGFICCFTTMITLSWLKHLSGKVVRVMLDYVDHVNICWKLEAVLKEQELWPDINSILNTTVAGKNKSTYCLVKKKSFGDYSTCKKFCKTEQQKEYKISALAVRLDYISTKFTKQRQVISEIT</sequence>
<evidence type="ECO:0000256" key="1">
    <source>
        <dbReference type="ARBA" id="ARBA00022737"/>
    </source>
</evidence>
<keyword evidence="4" id="KW-0732">Signal</keyword>
<evidence type="ECO:0000313" key="5">
    <source>
        <dbReference type="EMBL" id="PKU30593.1"/>
    </source>
</evidence>
<keyword evidence="6" id="KW-1185">Reference proteome</keyword>
<dbReference type="SUPFAM" id="SSF48403">
    <property type="entry name" value="Ankyrin repeat"/>
    <property type="match status" value="1"/>
</dbReference>
<dbReference type="InterPro" id="IPR051631">
    <property type="entry name" value="Ankyrin-KH/SAM_domain"/>
</dbReference>
<dbReference type="SMART" id="SM00248">
    <property type="entry name" value="ANK"/>
    <property type="match status" value="4"/>
</dbReference>
<keyword evidence="2 3" id="KW-0040">ANK repeat</keyword>
<reference evidence="6" key="1">
    <citation type="submission" date="2017-11" db="EMBL/GenBank/DDBJ databases">
        <authorList>
            <person name="Lima N.C."/>
            <person name="Parody-Merino A.M."/>
            <person name="Battley P.F."/>
            <person name="Fidler A.E."/>
            <person name="Prosdocimi F."/>
        </authorList>
    </citation>
    <scope>NUCLEOTIDE SEQUENCE [LARGE SCALE GENOMIC DNA]</scope>
</reference>
<dbReference type="GO" id="GO:0045087">
    <property type="term" value="P:innate immune response"/>
    <property type="evidence" value="ECO:0007669"/>
    <property type="project" value="TreeGrafter"/>
</dbReference>
<evidence type="ECO:0000256" key="3">
    <source>
        <dbReference type="PROSITE-ProRule" id="PRU00023"/>
    </source>
</evidence>
<dbReference type="AlphaFoldDB" id="A0A2I0T9W0"/>
<dbReference type="OrthoDB" id="194358at2759"/>
<dbReference type="PROSITE" id="PS50088">
    <property type="entry name" value="ANK_REPEAT"/>
    <property type="match status" value="2"/>
</dbReference>
<dbReference type="Gene3D" id="1.25.40.20">
    <property type="entry name" value="Ankyrin repeat-containing domain"/>
    <property type="match status" value="1"/>
</dbReference>
<dbReference type="PROSITE" id="PS50297">
    <property type="entry name" value="ANK_REP_REGION"/>
    <property type="match status" value="2"/>
</dbReference>
<feature type="repeat" description="ANK" evidence="3">
    <location>
        <begin position="103"/>
        <end position="135"/>
    </location>
</feature>